<reference evidence="3" key="1">
    <citation type="submission" date="2021-01" db="EMBL/GenBank/DDBJ databases">
        <authorList>
            <person name="Corre E."/>
            <person name="Pelletier E."/>
            <person name="Niang G."/>
            <person name="Scheremetjew M."/>
            <person name="Finn R."/>
            <person name="Kale V."/>
            <person name="Holt S."/>
            <person name="Cochrane G."/>
            <person name="Meng A."/>
            <person name="Brown T."/>
            <person name="Cohen L."/>
        </authorList>
    </citation>
    <scope>NUCLEOTIDE SEQUENCE</scope>
    <source>
        <strain evidence="3">Grunow 1884</strain>
    </source>
</reference>
<protein>
    <recommendedName>
        <fullName evidence="2">Phosphodiester glycosidase domain-containing protein</fullName>
    </recommendedName>
</protein>
<evidence type="ECO:0000313" key="3">
    <source>
        <dbReference type="EMBL" id="CAD9340515.1"/>
    </source>
</evidence>
<name>A0A7S1ZJN5_TRICV</name>
<feature type="signal peptide" evidence="1">
    <location>
        <begin position="1"/>
        <end position="34"/>
    </location>
</feature>
<feature type="chain" id="PRO_5031393450" description="Phosphodiester glycosidase domain-containing protein" evidence="1">
    <location>
        <begin position="35"/>
        <end position="315"/>
    </location>
</feature>
<dbReference type="Pfam" id="PF09992">
    <property type="entry name" value="NAGPA"/>
    <property type="match status" value="1"/>
</dbReference>
<organism evidence="3">
    <name type="scientific">Trieres chinensis</name>
    <name type="common">Marine centric diatom</name>
    <name type="synonym">Odontella sinensis</name>
    <dbReference type="NCBI Taxonomy" id="1514140"/>
    <lineage>
        <taxon>Eukaryota</taxon>
        <taxon>Sar</taxon>
        <taxon>Stramenopiles</taxon>
        <taxon>Ochrophyta</taxon>
        <taxon>Bacillariophyta</taxon>
        <taxon>Mediophyceae</taxon>
        <taxon>Biddulphiophycidae</taxon>
        <taxon>Eupodiscales</taxon>
        <taxon>Parodontellaceae</taxon>
        <taxon>Trieres</taxon>
    </lineage>
</organism>
<gene>
    <name evidence="3" type="ORF">OSIN01602_LOCUS10691</name>
</gene>
<proteinExistence type="predicted"/>
<evidence type="ECO:0000259" key="2">
    <source>
        <dbReference type="Pfam" id="PF09992"/>
    </source>
</evidence>
<evidence type="ECO:0000256" key="1">
    <source>
        <dbReference type="SAM" id="SignalP"/>
    </source>
</evidence>
<dbReference type="PANTHER" id="PTHR40446">
    <property type="entry name" value="N-ACETYLGLUCOSAMINE-1-PHOSPHODIESTER ALPHA-N-ACETYLGLUCOSAMINIDASE"/>
    <property type="match status" value="1"/>
</dbReference>
<keyword evidence="1" id="KW-0732">Signal</keyword>
<dbReference type="InterPro" id="IPR018711">
    <property type="entry name" value="NAGPA"/>
</dbReference>
<dbReference type="PANTHER" id="PTHR40446:SF2">
    <property type="entry name" value="N-ACETYLGLUCOSAMINE-1-PHOSPHODIESTER ALPHA-N-ACETYLGLUCOSAMINIDASE"/>
    <property type="match status" value="1"/>
</dbReference>
<dbReference type="AlphaFoldDB" id="A0A7S1ZJN5"/>
<feature type="domain" description="Phosphodiester glycosidase" evidence="2">
    <location>
        <begin position="116"/>
        <end position="304"/>
    </location>
</feature>
<sequence>MTADRPLLGRSYVPCRLFAAFLLGCFVFHRPCDADLEYLPIPIDHTDSEPSIELSLIPGLGGHTISHGPWNGHVAQVTGFTASPDVFTVRPPIGGCCASFGNLTKTSENAKSGHCDLAVNGSPFSSTGGCIGQSLSNRARICKDCPPVDCVPSLGLRPGDSRGNASWVIGTGLTYDRADRLGVSFVIAGHMDWLVRSGVVLPSPGGPKAPRTSIGITKDGKRLIILVVDGCEHCPTLLGGPKGLTSHELAEHIARLGAWHAINLDGGGSSTLVYKGKVINFPTAMGLPIGSFFQERPVSTIVCLRLGDRKHNTIG</sequence>
<accession>A0A7S1ZJN5</accession>
<dbReference type="EMBL" id="HBGO01018657">
    <property type="protein sequence ID" value="CAD9340515.1"/>
    <property type="molecule type" value="Transcribed_RNA"/>
</dbReference>